<evidence type="ECO:0000313" key="1">
    <source>
        <dbReference type="EMBL" id="MDD0816574.1"/>
    </source>
</evidence>
<accession>A0ABT5MKS0</accession>
<comment type="caution">
    <text evidence="1">The sequence shown here is derived from an EMBL/GenBank/DDBJ whole genome shotgun (WGS) entry which is preliminary data.</text>
</comment>
<evidence type="ECO:0000313" key="2">
    <source>
        <dbReference type="Proteomes" id="UP001528672"/>
    </source>
</evidence>
<dbReference type="EMBL" id="JAQSIO010000008">
    <property type="protein sequence ID" value="MDD0816574.1"/>
    <property type="molecule type" value="Genomic_DNA"/>
</dbReference>
<keyword evidence="2" id="KW-1185">Reference proteome</keyword>
<sequence length="239" mass="27456">MKRVALMQPYLYPYLGYFQLMHHADVWISHDDVQFTKGWSNKNRVWDGQQAKHFSLPLRAASSKALIKERQLVDLKKFSTHQLADLHRMYRQHPYFDEVYSYLSMLWQEHADDQQLSAFLHHTLFDLARQLGLACQFLVASDTGWGGEHHAQDRVLAICTQAGASHYINAPGGRALYEPGAFQARGMHLGFLRPVLRPFPQPRAGQEDFGLSIIDTLFNLGFEQTRTEVTLGAIEWVTN</sequence>
<dbReference type="RefSeq" id="WP_273928453.1">
    <property type="nucleotide sequence ID" value="NZ_JAQSIO010000008.1"/>
</dbReference>
<dbReference type="InterPro" id="IPR014985">
    <property type="entry name" value="WbqC"/>
</dbReference>
<proteinExistence type="predicted"/>
<gene>
    <name evidence="1" type="ORF">PSQ39_18185</name>
</gene>
<dbReference type="Pfam" id="PF08889">
    <property type="entry name" value="WbqC"/>
    <property type="match status" value="1"/>
</dbReference>
<organism evidence="1 2">
    <name type="scientific">Curvibacter microcysteis</name>
    <dbReference type="NCBI Taxonomy" id="3026419"/>
    <lineage>
        <taxon>Bacteria</taxon>
        <taxon>Pseudomonadati</taxon>
        <taxon>Pseudomonadota</taxon>
        <taxon>Betaproteobacteria</taxon>
        <taxon>Burkholderiales</taxon>
        <taxon>Comamonadaceae</taxon>
        <taxon>Curvibacter</taxon>
    </lineage>
</organism>
<protein>
    <submittedName>
        <fullName evidence="1">WbqC family protein</fullName>
    </submittedName>
</protein>
<reference evidence="1 2" key="1">
    <citation type="submission" date="2023-02" db="EMBL/GenBank/DDBJ databases">
        <title>Bacterial whole genome sequence for Curvibacter sp. HBC28.</title>
        <authorList>
            <person name="Le V."/>
            <person name="Ko S.-R."/>
            <person name="Ahn C.-Y."/>
            <person name="Oh H.-M."/>
        </authorList>
    </citation>
    <scope>NUCLEOTIDE SEQUENCE [LARGE SCALE GENOMIC DNA]</scope>
    <source>
        <strain evidence="1 2">HBC28</strain>
    </source>
</reference>
<dbReference type="Proteomes" id="UP001528672">
    <property type="component" value="Unassembled WGS sequence"/>
</dbReference>
<name>A0ABT5MKS0_9BURK</name>